<keyword evidence="2" id="KW-1185">Reference proteome</keyword>
<sequence>MAGDSVDYTNDFSIEDELTAVQALLSLSRYFFAAAGKIVGAARVVPDCSMSAAAISDDVANHDAKKAGDAGGKRAGSDDSRVVTKKFKNAEDKQ</sequence>
<evidence type="ECO:0000313" key="3">
    <source>
        <dbReference type="WBParaSite" id="jg2481"/>
    </source>
</evidence>
<dbReference type="WBParaSite" id="jg2481">
    <property type="protein sequence ID" value="jg2481"/>
    <property type="gene ID" value="jg2481"/>
</dbReference>
<dbReference type="AlphaFoldDB" id="A0A915E178"/>
<protein>
    <submittedName>
        <fullName evidence="3">Uncharacterized protein</fullName>
    </submittedName>
</protein>
<evidence type="ECO:0000313" key="2">
    <source>
        <dbReference type="Proteomes" id="UP000887574"/>
    </source>
</evidence>
<organism evidence="2 3">
    <name type="scientific">Ditylenchus dipsaci</name>
    <dbReference type="NCBI Taxonomy" id="166011"/>
    <lineage>
        <taxon>Eukaryota</taxon>
        <taxon>Metazoa</taxon>
        <taxon>Ecdysozoa</taxon>
        <taxon>Nematoda</taxon>
        <taxon>Chromadorea</taxon>
        <taxon>Rhabditida</taxon>
        <taxon>Tylenchina</taxon>
        <taxon>Tylenchomorpha</taxon>
        <taxon>Sphaerularioidea</taxon>
        <taxon>Anguinidae</taxon>
        <taxon>Anguininae</taxon>
        <taxon>Ditylenchus</taxon>
    </lineage>
</organism>
<evidence type="ECO:0000256" key="1">
    <source>
        <dbReference type="SAM" id="MobiDB-lite"/>
    </source>
</evidence>
<name>A0A915E178_9BILA</name>
<dbReference type="Proteomes" id="UP000887574">
    <property type="component" value="Unplaced"/>
</dbReference>
<reference evidence="3" key="1">
    <citation type="submission" date="2022-11" db="UniProtKB">
        <authorList>
            <consortium name="WormBaseParasite"/>
        </authorList>
    </citation>
    <scope>IDENTIFICATION</scope>
</reference>
<proteinExistence type="predicted"/>
<feature type="region of interest" description="Disordered" evidence="1">
    <location>
        <begin position="63"/>
        <end position="94"/>
    </location>
</feature>
<accession>A0A915E178</accession>